<evidence type="ECO:0000256" key="7">
    <source>
        <dbReference type="ARBA" id="ARBA00022795"/>
    </source>
</evidence>
<sequence>MSEALAREPAALPRSAAWRRWQMLSFDEPAEAETPEPAALEPEPEPAPDPEELLREWRATAERAGHAAGHQAGQEQGQREGYAAGHAQGLAAGRAEGHAEGLAQGREEARQQAERLHALAQACAASVARLEDNMGQSLLTLALDIAGQVLRTTLAEHPETMVAAVREVLHINPATGAAMHLWVHPDDLELVRTHLADELNEANWRLQADESITRGGCRTETAYGDVDATLQTRWRRVAASLGRSAAWEETA</sequence>
<evidence type="ECO:0000256" key="9">
    <source>
        <dbReference type="ARBA" id="ARBA00023225"/>
    </source>
</evidence>
<evidence type="ECO:0000256" key="6">
    <source>
        <dbReference type="ARBA" id="ARBA00022490"/>
    </source>
</evidence>
<dbReference type="OrthoDB" id="5296952at2"/>
<keyword evidence="8" id="KW-0653">Protein transport</keyword>
<name>A0A0C6NZV4_BORBO</name>
<dbReference type="HOGENOM" id="CLU_062625_4_1_4"/>
<dbReference type="InterPro" id="IPR051472">
    <property type="entry name" value="T3SS_Stator/FliH"/>
</dbReference>
<dbReference type="PRINTS" id="PR01003">
    <property type="entry name" value="FLGFLIH"/>
</dbReference>
<evidence type="ECO:0000256" key="5">
    <source>
        <dbReference type="ARBA" id="ARBA00022448"/>
    </source>
</evidence>
<dbReference type="EMBL" id="HE965806">
    <property type="protein sequence ID" value="CCJ52320.1"/>
    <property type="molecule type" value="Genomic_DNA"/>
</dbReference>
<feature type="compositionally biased region" description="Basic and acidic residues" evidence="10">
    <location>
        <begin position="52"/>
        <end position="65"/>
    </location>
</feature>
<accession>A0A0C6NZV4</accession>
<keyword evidence="9" id="KW-1006">Bacterial flagellum protein export</keyword>
<keyword evidence="12" id="KW-0966">Cell projection</keyword>
<evidence type="ECO:0000313" key="13">
    <source>
        <dbReference type="Proteomes" id="UP000007564"/>
    </source>
</evidence>
<dbReference type="Pfam" id="PF02108">
    <property type="entry name" value="FliH"/>
    <property type="match status" value="1"/>
</dbReference>
<feature type="domain" description="Flagellar assembly protein FliH/Type III secretion system HrpE" evidence="11">
    <location>
        <begin position="111"/>
        <end position="237"/>
    </location>
</feature>
<gene>
    <name evidence="12" type="primary">fliH</name>
    <name evidence="12" type="ORF">BN112_0402</name>
</gene>
<dbReference type="PANTHER" id="PTHR34982:SF1">
    <property type="entry name" value="FLAGELLAR ASSEMBLY PROTEIN FLIH"/>
    <property type="match status" value="1"/>
</dbReference>
<organism evidence="12 13">
    <name type="scientific">Bordetella bronchiseptica 253</name>
    <dbReference type="NCBI Taxonomy" id="568707"/>
    <lineage>
        <taxon>Bacteria</taxon>
        <taxon>Pseudomonadati</taxon>
        <taxon>Pseudomonadota</taxon>
        <taxon>Betaproteobacteria</taxon>
        <taxon>Burkholderiales</taxon>
        <taxon>Alcaligenaceae</taxon>
        <taxon>Bordetella</taxon>
    </lineage>
</organism>
<feature type="region of interest" description="Disordered" evidence="10">
    <location>
        <begin position="25"/>
        <end position="110"/>
    </location>
</feature>
<dbReference type="RefSeq" id="WP_015063740.1">
    <property type="nucleotide sequence ID" value="NC_019382.1"/>
</dbReference>
<protein>
    <recommendedName>
        <fullName evidence="4">Flagellar assembly protein FliH</fullName>
    </recommendedName>
</protein>
<comment type="similarity">
    <text evidence="3">Belongs to the FliH family.</text>
</comment>
<keyword evidence="5" id="KW-0813">Transport</keyword>
<dbReference type="GO" id="GO:0044781">
    <property type="term" value="P:bacterial-type flagellum organization"/>
    <property type="evidence" value="ECO:0007669"/>
    <property type="project" value="UniProtKB-KW"/>
</dbReference>
<feature type="compositionally biased region" description="Acidic residues" evidence="10">
    <location>
        <begin position="42"/>
        <end position="51"/>
    </location>
</feature>
<keyword evidence="12" id="KW-0282">Flagellum</keyword>
<evidence type="ECO:0000256" key="3">
    <source>
        <dbReference type="ARBA" id="ARBA00006602"/>
    </source>
</evidence>
<proteinExistence type="inferred from homology"/>
<evidence type="ECO:0000256" key="10">
    <source>
        <dbReference type="SAM" id="MobiDB-lite"/>
    </source>
</evidence>
<feature type="compositionally biased region" description="Low complexity" evidence="10">
    <location>
        <begin position="66"/>
        <end position="85"/>
    </location>
</feature>
<dbReference type="GO" id="GO:0005829">
    <property type="term" value="C:cytosol"/>
    <property type="evidence" value="ECO:0007669"/>
    <property type="project" value="TreeGrafter"/>
</dbReference>
<feature type="compositionally biased region" description="Basic and acidic residues" evidence="10">
    <location>
        <begin position="95"/>
        <end position="110"/>
    </location>
</feature>
<dbReference type="GO" id="GO:0009288">
    <property type="term" value="C:bacterial-type flagellum"/>
    <property type="evidence" value="ECO:0007669"/>
    <property type="project" value="InterPro"/>
</dbReference>
<evidence type="ECO:0000259" key="11">
    <source>
        <dbReference type="Pfam" id="PF02108"/>
    </source>
</evidence>
<evidence type="ECO:0000256" key="2">
    <source>
        <dbReference type="ARBA" id="ARBA00004496"/>
    </source>
</evidence>
<dbReference type="NCBIfam" id="NF004270">
    <property type="entry name" value="PRK05687.2-1"/>
    <property type="match status" value="1"/>
</dbReference>
<keyword evidence="6" id="KW-0963">Cytoplasm</keyword>
<dbReference type="KEGG" id="bbh:BN112_0402"/>
<comment type="function">
    <text evidence="1">Needed for flagellar regrowth and assembly.</text>
</comment>
<evidence type="ECO:0000256" key="4">
    <source>
        <dbReference type="ARBA" id="ARBA00016507"/>
    </source>
</evidence>
<keyword evidence="7" id="KW-1005">Bacterial flagellum biogenesis</keyword>
<reference evidence="12 13" key="1">
    <citation type="journal article" date="2012" name="BMC Genomics">
        <title>Comparative genomics of the classical Bordetella subspecies: the evolution and exchange of virulence-associated diversity amongst closely related pathogens.</title>
        <authorList>
            <person name="Park J."/>
            <person name="Zhang Y."/>
            <person name="Buboltz A.M."/>
            <person name="Zhang X."/>
            <person name="Schuster S.C."/>
            <person name="Ahuja U."/>
            <person name="Liu M."/>
            <person name="Miller J.F."/>
            <person name="Sebaihia M."/>
            <person name="Bentley S.D."/>
            <person name="Parkhill J."/>
            <person name="Harvill E.T."/>
        </authorList>
    </citation>
    <scope>NUCLEOTIDE SEQUENCE [LARGE SCALE GENOMIC DNA]</scope>
    <source>
        <strain evidence="12 13">253</strain>
    </source>
</reference>
<dbReference type="Proteomes" id="UP000007564">
    <property type="component" value="Chromosome"/>
</dbReference>
<evidence type="ECO:0000256" key="8">
    <source>
        <dbReference type="ARBA" id="ARBA00022927"/>
    </source>
</evidence>
<dbReference type="InterPro" id="IPR000563">
    <property type="entry name" value="Flag_FliH"/>
</dbReference>
<evidence type="ECO:0000313" key="12">
    <source>
        <dbReference type="EMBL" id="CCJ52320.1"/>
    </source>
</evidence>
<keyword evidence="12" id="KW-0969">Cilium</keyword>
<dbReference type="AlphaFoldDB" id="A0A0C6NZV4"/>
<dbReference type="GO" id="GO:0003774">
    <property type="term" value="F:cytoskeletal motor activity"/>
    <property type="evidence" value="ECO:0007669"/>
    <property type="project" value="InterPro"/>
</dbReference>
<dbReference type="InterPro" id="IPR018035">
    <property type="entry name" value="Flagellar_FliH/T3SS_HrpE"/>
</dbReference>
<dbReference type="PANTHER" id="PTHR34982">
    <property type="entry name" value="YOP PROTEINS TRANSLOCATION PROTEIN L"/>
    <property type="match status" value="1"/>
</dbReference>
<dbReference type="GO" id="GO:0015031">
    <property type="term" value="P:protein transport"/>
    <property type="evidence" value="ECO:0007669"/>
    <property type="project" value="UniProtKB-KW"/>
</dbReference>
<comment type="subcellular location">
    <subcellularLocation>
        <location evidence="2">Cytoplasm</location>
    </subcellularLocation>
</comment>
<evidence type="ECO:0000256" key="1">
    <source>
        <dbReference type="ARBA" id="ARBA00003041"/>
    </source>
</evidence>
<dbReference type="GO" id="GO:0071973">
    <property type="term" value="P:bacterial-type flagellum-dependent cell motility"/>
    <property type="evidence" value="ECO:0007669"/>
    <property type="project" value="InterPro"/>
</dbReference>